<protein>
    <submittedName>
        <fullName evidence="8">RNA polymerase sigma factor</fullName>
    </submittedName>
</protein>
<dbReference type="SUPFAM" id="SSF54593">
    <property type="entry name" value="Glyoxalase/Bleomycin resistance protein/Dihydroxybiphenyl dioxygenase"/>
    <property type="match status" value="1"/>
</dbReference>
<accession>A0A3B0CNG7</accession>
<dbReference type="InterPro" id="IPR014284">
    <property type="entry name" value="RNA_pol_sigma-70_dom"/>
</dbReference>
<dbReference type="AlphaFoldDB" id="A0A3B0CNG7"/>
<evidence type="ECO:0000313" key="9">
    <source>
        <dbReference type="Proteomes" id="UP000282311"/>
    </source>
</evidence>
<evidence type="ECO:0000256" key="3">
    <source>
        <dbReference type="ARBA" id="ARBA00023082"/>
    </source>
</evidence>
<dbReference type="InterPro" id="IPR029068">
    <property type="entry name" value="Glyas_Bleomycin-R_OHBP_Dase"/>
</dbReference>
<dbReference type="Gene3D" id="1.10.1740.10">
    <property type="match status" value="1"/>
</dbReference>
<evidence type="ECO:0000259" key="7">
    <source>
        <dbReference type="Pfam" id="PF08281"/>
    </source>
</evidence>
<keyword evidence="4" id="KW-0238">DNA-binding</keyword>
<dbReference type="EMBL" id="RBAH01000003">
    <property type="protein sequence ID" value="RKN86024.1"/>
    <property type="molecule type" value="Genomic_DNA"/>
</dbReference>
<organism evidence="8 9">
    <name type="scientific">Paenibacillus ginsengarvi</name>
    <dbReference type="NCBI Taxonomy" id="400777"/>
    <lineage>
        <taxon>Bacteria</taxon>
        <taxon>Bacillati</taxon>
        <taxon>Bacillota</taxon>
        <taxon>Bacilli</taxon>
        <taxon>Bacillales</taxon>
        <taxon>Paenibacillaceae</taxon>
        <taxon>Paenibacillus</taxon>
    </lineage>
</organism>
<dbReference type="Proteomes" id="UP000282311">
    <property type="component" value="Unassembled WGS sequence"/>
</dbReference>
<gene>
    <name evidence="8" type="ORF">D7M11_05325</name>
</gene>
<dbReference type="GO" id="GO:0003677">
    <property type="term" value="F:DNA binding"/>
    <property type="evidence" value="ECO:0007669"/>
    <property type="project" value="UniProtKB-KW"/>
</dbReference>
<dbReference type="OrthoDB" id="2381154at2"/>
<dbReference type="InterPro" id="IPR007627">
    <property type="entry name" value="RNA_pol_sigma70_r2"/>
</dbReference>
<dbReference type="RefSeq" id="WP_120746390.1">
    <property type="nucleotide sequence ID" value="NZ_RBAH01000003.1"/>
</dbReference>
<comment type="caution">
    <text evidence="8">The sequence shown here is derived from an EMBL/GenBank/DDBJ whole genome shotgun (WGS) entry which is preliminary data.</text>
</comment>
<keyword evidence="9" id="KW-1185">Reference proteome</keyword>
<keyword evidence="2" id="KW-0805">Transcription regulation</keyword>
<feature type="domain" description="RNA polymerase sigma-70 region 2" evidence="6">
    <location>
        <begin position="3"/>
        <end position="66"/>
    </location>
</feature>
<evidence type="ECO:0000259" key="6">
    <source>
        <dbReference type="Pfam" id="PF04542"/>
    </source>
</evidence>
<dbReference type="GO" id="GO:0016987">
    <property type="term" value="F:sigma factor activity"/>
    <property type="evidence" value="ECO:0007669"/>
    <property type="project" value="UniProtKB-KW"/>
</dbReference>
<comment type="similarity">
    <text evidence="1">Belongs to the sigma-70 factor family. ECF subfamily.</text>
</comment>
<evidence type="ECO:0000256" key="2">
    <source>
        <dbReference type="ARBA" id="ARBA00023015"/>
    </source>
</evidence>
<evidence type="ECO:0000256" key="4">
    <source>
        <dbReference type="ARBA" id="ARBA00023125"/>
    </source>
</evidence>
<dbReference type="InterPro" id="IPR013249">
    <property type="entry name" value="RNA_pol_sigma70_r4_t2"/>
</dbReference>
<dbReference type="PANTHER" id="PTHR43133:SF8">
    <property type="entry name" value="RNA POLYMERASE SIGMA FACTOR HI_1459-RELATED"/>
    <property type="match status" value="1"/>
</dbReference>
<dbReference type="NCBIfam" id="TIGR02937">
    <property type="entry name" value="sigma70-ECF"/>
    <property type="match status" value="1"/>
</dbReference>
<evidence type="ECO:0000313" key="8">
    <source>
        <dbReference type="EMBL" id="RKN86024.1"/>
    </source>
</evidence>
<dbReference type="SUPFAM" id="SSF88659">
    <property type="entry name" value="Sigma3 and sigma4 domains of RNA polymerase sigma factors"/>
    <property type="match status" value="1"/>
</dbReference>
<dbReference type="InterPro" id="IPR039425">
    <property type="entry name" value="RNA_pol_sigma-70-like"/>
</dbReference>
<proteinExistence type="inferred from homology"/>
<feature type="domain" description="RNA polymerase sigma factor 70 region 4 type 2" evidence="7">
    <location>
        <begin position="90"/>
        <end position="142"/>
    </location>
</feature>
<reference evidence="8 9" key="1">
    <citation type="journal article" date="2007" name="Int. J. Syst. Evol. Microbiol.">
        <title>Paenibacillus ginsengarvi sp. nov., isolated from soil from ginseng cultivation.</title>
        <authorList>
            <person name="Yoon M.H."/>
            <person name="Ten L.N."/>
            <person name="Im W.T."/>
        </authorList>
    </citation>
    <scope>NUCLEOTIDE SEQUENCE [LARGE SCALE GENOMIC DNA]</scope>
    <source>
        <strain evidence="8 9">KCTC 13059</strain>
    </source>
</reference>
<dbReference type="SUPFAM" id="SSF88946">
    <property type="entry name" value="Sigma2 domain of RNA polymerase sigma factors"/>
    <property type="match status" value="1"/>
</dbReference>
<dbReference type="InterPro" id="IPR013324">
    <property type="entry name" value="RNA_pol_sigma_r3/r4-like"/>
</dbReference>
<dbReference type="InterPro" id="IPR036388">
    <property type="entry name" value="WH-like_DNA-bd_sf"/>
</dbReference>
<evidence type="ECO:0000256" key="1">
    <source>
        <dbReference type="ARBA" id="ARBA00010641"/>
    </source>
</evidence>
<dbReference type="Pfam" id="PF04542">
    <property type="entry name" value="Sigma70_r2"/>
    <property type="match status" value="1"/>
</dbReference>
<dbReference type="InterPro" id="IPR013325">
    <property type="entry name" value="RNA_pol_sigma_r2"/>
</dbReference>
<dbReference type="Gene3D" id="1.10.10.10">
    <property type="entry name" value="Winged helix-like DNA-binding domain superfamily/Winged helix DNA-binding domain"/>
    <property type="match status" value="1"/>
</dbReference>
<dbReference type="GO" id="GO:0006352">
    <property type="term" value="P:DNA-templated transcription initiation"/>
    <property type="evidence" value="ECO:0007669"/>
    <property type="project" value="InterPro"/>
</dbReference>
<sequence length="222" mass="25143">MKQLQQKINRYSLKITSNDRECEDLAQDVLLKVHKRMEADPACEISNAYLYKIVLNTWKDKLKKRSLPSEPLDERHLGLPGIDTELSARELLELLAHRLPPRAMVIVLLMDVFDFTAKETAGLLSLAEGAVQVAVGRARLKLKKLAKQPDSASPASYQPDGSEQLDFESLVEAFRRRNPDAICKSYLSLAKQQIKLSQLSYRDGQLVFYFEDPDGNLIRVTS</sequence>
<keyword evidence="3" id="KW-0731">Sigma factor</keyword>
<name>A0A3B0CNG7_9BACL</name>
<dbReference type="Pfam" id="PF08281">
    <property type="entry name" value="Sigma70_r4_2"/>
    <property type="match status" value="1"/>
</dbReference>
<keyword evidence="5" id="KW-0804">Transcription</keyword>
<evidence type="ECO:0000256" key="5">
    <source>
        <dbReference type="ARBA" id="ARBA00023163"/>
    </source>
</evidence>
<dbReference type="PANTHER" id="PTHR43133">
    <property type="entry name" value="RNA POLYMERASE ECF-TYPE SIGMA FACTO"/>
    <property type="match status" value="1"/>
</dbReference>